<evidence type="ECO:0000313" key="8">
    <source>
        <dbReference type="EMBL" id="GAA4400388.1"/>
    </source>
</evidence>
<evidence type="ECO:0000256" key="7">
    <source>
        <dbReference type="SAM" id="Phobius"/>
    </source>
</evidence>
<evidence type="ECO:0000256" key="2">
    <source>
        <dbReference type="ARBA" id="ARBA00022475"/>
    </source>
</evidence>
<dbReference type="RefSeq" id="WP_344999137.1">
    <property type="nucleotide sequence ID" value="NZ_BAABFR010000079.1"/>
</dbReference>
<protein>
    <recommendedName>
        <fullName evidence="10">ATP synthase I chain</fullName>
    </recommendedName>
</protein>
<sequence>MTTPASEPGHPAHSDSNPSIVHPSPSGSTESPSAGDASGQMNFPLPPLSMVNPIVIVVALAVIAAGLSAWAGHLLFALWFLLGGLLAIGNAKLVILKVGSATSEENPRKAPVAVNAAFRLGVVTVIALAVAYFFRPDGLGLIFGLAVGQIVLVLHSVIPVLKGLRTQS</sequence>
<feature type="compositionally biased region" description="Polar residues" evidence="6">
    <location>
        <begin position="14"/>
        <end position="32"/>
    </location>
</feature>
<organism evidence="8 9">
    <name type="scientific">Tsukamurella soli</name>
    <dbReference type="NCBI Taxonomy" id="644556"/>
    <lineage>
        <taxon>Bacteria</taxon>
        <taxon>Bacillati</taxon>
        <taxon>Actinomycetota</taxon>
        <taxon>Actinomycetes</taxon>
        <taxon>Mycobacteriales</taxon>
        <taxon>Tsukamurellaceae</taxon>
        <taxon>Tsukamurella</taxon>
    </lineage>
</organism>
<gene>
    <name evidence="8" type="ORF">GCM10023147_38950</name>
</gene>
<keyword evidence="9" id="KW-1185">Reference proteome</keyword>
<evidence type="ECO:0000256" key="3">
    <source>
        <dbReference type="ARBA" id="ARBA00022692"/>
    </source>
</evidence>
<evidence type="ECO:0008006" key="10">
    <source>
        <dbReference type="Google" id="ProtNLM"/>
    </source>
</evidence>
<accession>A0ABP8K4G2</accession>
<keyword evidence="4 7" id="KW-1133">Transmembrane helix</keyword>
<evidence type="ECO:0000256" key="1">
    <source>
        <dbReference type="ARBA" id="ARBA00004651"/>
    </source>
</evidence>
<proteinExistence type="predicted"/>
<dbReference type="Pfam" id="PF03899">
    <property type="entry name" value="ATP-synt_I"/>
    <property type="match status" value="1"/>
</dbReference>
<comment type="caution">
    <text evidence="8">The sequence shown here is derived from an EMBL/GenBank/DDBJ whole genome shotgun (WGS) entry which is preliminary data.</text>
</comment>
<reference evidence="9" key="1">
    <citation type="journal article" date="2019" name="Int. J. Syst. Evol. Microbiol.">
        <title>The Global Catalogue of Microorganisms (GCM) 10K type strain sequencing project: providing services to taxonomists for standard genome sequencing and annotation.</title>
        <authorList>
            <consortium name="The Broad Institute Genomics Platform"/>
            <consortium name="The Broad Institute Genome Sequencing Center for Infectious Disease"/>
            <person name="Wu L."/>
            <person name="Ma J."/>
        </authorList>
    </citation>
    <scope>NUCLEOTIDE SEQUENCE [LARGE SCALE GENOMIC DNA]</scope>
    <source>
        <strain evidence="9">JCM 17688</strain>
    </source>
</reference>
<feature type="transmembrane region" description="Helical" evidence="7">
    <location>
        <begin position="140"/>
        <end position="161"/>
    </location>
</feature>
<feature type="transmembrane region" description="Helical" evidence="7">
    <location>
        <begin position="50"/>
        <end position="70"/>
    </location>
</feature>
<comment type="subcellular location">
    <subcellularLocation>
        <location evidence="1">Cell membrane</location>
        <topology evidence="1">Multi-pass membrane protein</topology>
    </subcellularLocation>
</comment>
<evidence type="ECO:0000256" key="5">
    <source>
        <dbReference type="ARBA" id="ARBA00023136"/>
    </source>
</evidence>
<feature type="transmembrane region" description="Helical" evidence="7">
    <location>
        <begin position="76"/>
        <end position="95"/>
    </location>
</feature>
<dbReference type="EMBL" id="BAABFR010000079">
    <property type="protein sequence ID" value="GAA4400388.1"/>
    <property type="molecule type" value="Genomic_DNA"/>
</dbReference>
<name>A0ABP8K4G2_9ACTN</name>
<keyword evidence="3 7" id="KW-0812">Transmembrane</keyword>
<feature type="transmembrane region" description="Helical" evidence="7">
    <location>
        <begin position="116"/>
        <end position="134"/>
    </location>
</feature>
<evidence type="ECO:0000256" key="4">
    <source>
        <dbReference type="ARBA" id="ARBA00022989"/>
    </source>
</evidence>
<dbReference type="Proteomes" id="UP001500635">
    <property type="component" value="Unassembled WGS sequence"/>
</dbReference>
<keyword evidence="5 7" id="KW-0472">Membrane</keyword>
<evidence type="ECO:0000313" key="9">
    <source>
        <dbReference type="Proteomes" id="UP001500635"/>
    </source>
</evidence>
<dbReference type="InterPro" id="IPR005598">
    <property type="entry name" value="ATP_synth_I"/>
</dbReference>
<evidence type="ECO:0000256" key="6">
    <source>
        <dbReference type="SAM" id="MobiDB-lite"/>
    </source>
</evidence>
<feature type="region of interest" description="Disordered" evidence="6">
    <location>
        <begin position="1"/>
        <end position="38"/>
    </location>
</feature>
<keyword evidence="2" id="KW-1003">Cell membrane</keyword>